<dbReference type="Pfam" id="PF12777">
    <property type="entry name" value="MT"/>
    <property type="match status" value="1"/>
</dbReference>
<dbReference type="InterPro" id="IPR013602">
    <property type="entry name" value="Dynein_heavy_linker"/>
</dbReference>
<dbReference type="GO" id="GO:0005524">
    <property type="term" value="F:ATP binding"/>
    <property type="evidence" value="ECO:0007669"/>
    <property type="project" value="InterPro"/>
</dbReference>
<feature type="region of interest" description="Disordered" evidence="4">
    <location>
        <begin position="1731"/>
        <end position="1764"/>
    </location>
</feature>
<feature type="compositionally biased region" description="Basic and acidic residues" evidence="4">
    <location>
        <begin position="1752"/>
        <end position="1764"/>
    </location>
</feature>
<dbReference type="Proteomes" id="UP000693946">
    <property type="component" value="Linkage Group LG6"/>
</dbReference>
<dbReference type="GO" id="GO:0045505">
    <property type="term" value="F:dynein intermediate chain binding"/>
    <property type="evidence" value="ECO:0007669"/>
    <property type="project" value="InterPro"/>
</dbReference>
<feature type="domain" description="AAA+ ATPase" evidence="5">
    <location>
        <begin position="2256"/>
        <end position="2364"/>
    </location>
</feature>
<dbReference type="InterPro" id="IPR003593">
    <property type="entry name" value="AAA+_ATPase"/>
</dbReference>
<dbReference type="InterPro" id="IPR041466">
    <property type="entry name" value="Dynein_AAA5_ext"/>
</dbReference>
<keyword evidence="2 3" id="KW-0175">Coiled coil</keyword>
<sequence>MFAASSEERSRDQTCGHKVNKKAKSPEVSLPPLCPKPPALSPFGRTPVLHDVSSHRQSSSVVGLPRLLISHAGPRRARGDTEWTEKPRLKASARGTEIPFRSSAEVTPQRENEDLIKATTSEDQKINRGRATRLNKSALTGTDVLQLFAQRRHQAEFYLLKQEDGDCHRPYHLHVVDSSEAGAEHYIFSPHSVLHVTETGYGGLVSLTEWHREAVLWTALQKKPFFKDFRRRKAFTRWHRNVRKVLFQRRRESLQDTLLFAVPQFRRSLHVFTRLIEDLKETHWLPQEEAQTYTLVEFKNALTTKSQECLHILEKLSKYRTVILNGVKQICYKEHQELQQHVEYAKKPNKRHEPIHVHLAHQQELKRQLARSERVLHKLGNFGSLVNRMIVQSVATVVRRDVCGFLSNVLKRKKSQQCSLFHTELCLSAECLTVDPPVYLFRETLSEALLTVGDSIIQMCESCGFFLEISSNTMSCDVAQDLMSDLSCVELPIIPGQSKSRGGSCVCGKFCCWQMLRDLSAQWLLLLPKRSLLMTQGNMVRGCYSPLSKTQLEWQIGSSDRSGHVEREQVKIMKEVEVEIQQLCDDYTWLLDIQLFLSEWSPASLKGHSALQYEEHIKRIRNWAERINSLPSSVSTSNQLFMIHCTHTKETLGQQLSFIEKDTLKQLVEQTELHSTSLISDLEKTAAELKTDPKDLFDLSTYASQVRESLATLTDRQRRLEHIRSLKLIISTNYRQMNEQELNLEQKMLGLWDCFIPFLKEADGIVRQSLPSATNAVDKMVSFTVRDLKHVVSTATSGPFLEPAQNAKEMVSKLNTMCRHVHTLHAKLEQLNTNRINLQECAVDATHLTADIQKVTARKELWELMVMCTKWMEEWKQQLFCEVVVSDAQEKIAKWREQALALTRIIPTHDAVLQEAVGKLKSLSHQLAVMSKLQSPTLRHKHWRAIFEGLGLVYIPEKKLTVAELMSQPLEVHQKLIMKICTDAQTESKLEQTFKKLQHKWETRLFELVKSTHPLWQPLKLQPELTDAVKPTEPTDSKLQSACQHSVNDARFTITGLQTHFAELEDDLMTLASMLKSPRCPEFRQQMEEWVQSLQDLEKLLDLFDRYQQTWTFLSTTLNETFFTVQRSDLLEQFKPADGTFQEIMRTISGNPHVLNFVRSTKTSLCQKLSNGLSTMEAISNQMVDVLDVLREQFPRLWFLSDREVIQLLSCHPEPSTLQPFVRKCFKGVNSLEVGVEIQSNTRQVNTSEATTGDQRPMKVLGVFASLREHITFLSPVEQNRNALVWLSTFEKQLKLTMAHLVNQYAVVSNQLQPTSQDLPRDVKIGDNTDGNTKNIELVLDLLSQYPLQCVLVAEEAVWCTVVQEAFQEPSPVKLNILKACNSEKLKNLCRYVKESLAQSESLISTYMIVCLGALVQLTMNHGQQLSQLMDIRCDLVTSFEWLSLMKYYISSKAQSQKGDVKSGCYVDVFGHHFQYGYEYSGPEDWAMVQTPATDRAKLGILLAMKSHRCGFVSGPCMSGKTKTVVQLGKALGRQVVIVQCSPSMRPGVIQQMLFGALQTGAWLLLDSVDSLTQGSLSLLGQHLLDIHQSFSTLTGHRNKSMTVDEVIAYTNIDLAGKSISVNPNYGCVLVSSRGYTSDLPESLRFASRPVALTHPDYRIIAEVMLTSIGFSDAMSLSLRLVSLISLSKDSLFLPDFITKYQSCYLVVLQKIVSTSELYFKQSLRQQETLNEGKRSATEKNDLMSSQNVTVEPEKGHHKSELPSRLHSSNINIKQSLMEETALVKAILSVLLPVLYDHKKASQFYMIFKDSFPIASQVPFSQHNFEEEQRDQLKDAITGELQRKGFHPDSETICNTLTLYQTMKYSQAVLLVGPSGSGKTTCYRSLAGALNSLAAKETEYMFEGDPPRVDLQVCSSNWNSVDTVVLFPNAMCHNEVFGFFCGKRGWQDGAVPKVLRYSERLEHTSSNVCNTEKKNPHKPAVKWLVMDGEPVGKPGWLDYLTTLCDCKDPFLFLPSGEKLAPSQKYLKVLMEITDLSDASPSAVTRCSLVHFTGTDMWKAVWKKEFDALSCDYRLDQGTTKMWNHLAKDLFSSTLSLLRENALTSVIHRKGQCFTSPMYGLFEMMSFVRILYALLHHFGNEAENAEATQRDKRDVSLHGTRIPGIDSKLLTRNIFLLAYVWGFGGHLHPCDWPQFDLLVRQVLFSCRYKIMVPDDESVFEHFFSIDSKMFPNSTLSTISITPKYGNYTYLLNLMLEANQPVLLAGEPCSGKTTLCRSLLSFDKPHISLPASPLLSSRDLRIILSNKDTVGSVTKRPRLLLFVDDLHEAPCDAFGTTSTALESLRQSISMGAILTFDNDHLVLLDSGHISYMATCCVSGLGNHHSNVVSTRLSHLFSIFVLPVRSMDVILSINSSRLQVWLKQMPLQQSGEDMARCIITATGTLYHTVCDQFQPTVQRPCFKFSHHDMQKVLQGMYLWEPVIQTTGTLQAEDYARIGFPQVLPESTASVLNIAHLWMHECMRTFGDRLCSEDESASLVSLIARVATANFGFKLVGERHPDSTPAVTDLAIHSLPTDTADSCKQTHHSPGTLPSGLKSAGQSEIKKDFTMVEPSLSQARSSEDSNLQPEILQYMMSIMATLVYGPEFPKALDPIDQQTNFKLNSYYKEQYLDAVLQKLSLLMDSNEDGKGRDVANYNKIASRFIMHRERVSQLLHILRVLLIPGGHGVLLSSQRGTGRKTTVRFAAYLSGYDVMEVHAGNENNLHEMLKKAGNHTRVEGGNVIILVHEEVSESVREELLLSMAHRIYPALHTEEELNDLVSRATTAKTSSRKYQMDNWMLDKFLSQVHRNVHVFLLMSSTTSEAGDGTQVMNRQLTKALRLCCCVEVYRPWSSRSLTEVAVQCLKTSPHIILKAETLVAGVSAAMAGIHRSACQYASVLLKAQNFSPQAYMEFIAHFDFLCNHLHIHCQGKADRITSVLSVLDVLNDAALQNRRRVERLKEAVAEKQQCENALLRELDEQKIILEEAQKKCAMEEKNLHDLEEEISRIQKQVRPVFLSGLNILKCLNPSDLEEIRRYRDPPDGVVTVMDAVCLLFDRPPGWENAKQLLGQSNFFQELEFFDRFTLTNEQLQQLGLIVHSPHFVPECVRDVSKACESLCRWVQTVYECCRVQHRLLVKHRLEGLDREARGRLYLAKQSEEGAQRRLEEFKLRLRLVREDLDELLLELHKAEEMKREATSTAEQLEAHVRDWKAAAQEGEIHSQNLPGDALILAAIIAYLGPFAHNIRTELLSKWTELCQTGSINTNPEDSRTSLFTRPDPASPLLPLGFPIPVSERLPLRLGPVLGLKDWQLHNTVSVKLVVQLLLWGCRNIPAQRWPLLADARQHQEIRSQSWLIAGDSVELGSDYGMTVCADDPDLLDKLDEAAQKGLRVLVTHVERATPSCQFLATLAPPAGCGLNGLEQHVQTTHPEFRLILSTDVPARLLRSVIHPAVLARARVVDLSASVEDIQELMLTQLLQSECKELLIKHTRLQNDKHVLQEELVREQEALMDYVLRSNPSLPQLSDLRSHVDVFQEAMTKLQFEIQQVSEELQYHEALVADLRHLATLAAALYRVLQDVSRLSPAYHFSLSGFLKVLRDAFIVKGRPLVSYITRRVPAGIVPEVTNNMVSQLLVQYKPRVFESHFAVLKLLVFVAVLHHNQLCSEGERVAFIRGFQDMEQSVLKVKRAAQSTASLPSWIPTHVHPELLWLENIPAFRGLISSLSKSPIQWREYLRFPSSTVVGAVPCRSHSHLSLLQRALLWKTLLPHCLEEVADVIASCHLCLTAASEAPHTGNPESLSRFLAKHEGPILLTLPSPGGDTWTSIQPLHLINTLADCGAEHGGKQQVKFVSVGALRDRELVLSVLERAVSDGHWLVFNCPLIEQWDDKVVAQLTQIISPSKGEPCHIHPRFRLWFITREHEIHHVPATVRVHALALVCDSPGDLKEELSRSVQHVLSITRCGSRPQSVTADSAEFLLRCAVFHSVLLQRQTCGLLGRRRICSWNQDDLAALVDAHDYIISLCHEKTKALQYIAVGLVHGGHVLDSADVEEVENTAETCLRRESPLWSGGRHVLSGIVDNSGEFDSSRLLQIMEPGLQDSASAGDPLALGFGVDTAAEMIRVRSHNLNVLLQASQTPPGVSRPPVAPAHGHAGDRLRALKSSLTDKDSTVTDAGRVHPGPLRDFLQQEWEELTDTVSSLLLQLQHDTPKLTSPLSLTHLCRLEKKAELLGAYVGHGGASDPPGAYRLCAFNNPRGFLVAVMRQAAREKRKYISDIKLHFQVVSDSSHPASPRLDAVYLCGLELRGASWDAELGALQDTVSPQPRTLPPVCVTAQVRSRKTKYRDTFPCKSSYLMDTNNVQVSHAPPSTASQLPVYLCPVVLHEERETGDWRLADSEEGEACNMDRHHYETFEKFGNNTFLLHLDNGRGFGRHSRDERSILAPLKQCCRIRRSTWMRLRLLSLPRYRLSDVMRASLSRDPLHRVAPLLSELHLAALDRRLKTVLEAVSVCQQQQSDGGRGDEVIFDDTAHLKDINVTGA</sequence>
<dbReference type="Pfam" id="PF06702">
    <property type="entry name" value="Fam20C"/>
    <property type="match status" value="1"/>
</dbReference>
<dbReference type="Pfam" id="PF12780">
    <property type="entry name" value="AAA_8"/>
    <property type="match status" value="1"/>
</dbReference>
<protein>
    <submittedName>
        <fullName evidence="6">Dynein heavy chain domain-containing protein 1-like</fullName>
    </submittedName>
</protein>
<dbReference type="InterPro" id="IPR024317">
    <property type="entry name" value="Dynein_heavy_chain_D4_dom"/>
</dbReference>
<dbReference type="SMART" id="SM00382">
    <property type="entry name" value="AAA"/>
    <property type="match status" value="3"/>
</dbReference>
<dbReference type="InterPro" id="IPR026983">
    <property type="entry name" value="DHC"/>
</dbReference>
<evidence type="ECO:0000313" key="6">
    <source>
        <dbReference type="EMBL" id="KAG7486708.1"/>
    </source>
</evidence>
<feature type="coiled-coil region" evidence="3">
    <location>
        <begin position="3518"/>
        <end position="3545"/>
    </location>
</feature>
<name>A0AAV6QEC9_SOLSE</name>
<gene>
    <name evidence="6" type="ORF">JOB18_036879</name>
</gene>
<keyword evidence="7" id="KW-1185">Reference proteome</keyword>
<evidence type="ECO:0000313" key="7">
    <source>
        <dbReference type="Proteomes" id="UP000693946"/>
    </source>
</evidence>
<dbReference type="Pfam" id="PF12775">
    <property type="entry name" value="AAA_7"/>
    <property type="match status" value="1"/>
</dbReference>
<evidence type="ECO:0000259" key="5">
    <source>
        <dbReference type="SMART" id="SM00382"/>
    </source>
</evidence>
<feature type="coiled-coil region" evidence="3">
    <location>
        <begin position="3195"/>
        <end position="3250"/>
    </location>
</feature>
<dbReference type="InterPro" id="IPR024743">
    <property type="entry name" value="Dynein_HC_stalk"/>
</dbReference>
<evidence type="ECO:0000256" key="4">
    <source>
        <dbReference type="SAM" id="MobiDB-lite"/>
    </source>
</evidence>
<dbReference type="EMBL" id="JAGKHQ010000018">
    <property type="protein sequence ID" value="KAG7486708.1"/>
    <property type="molecule type" value="Genomic_DNA"/>
</dbReference>
<dbReference type="GO" id="GO:0008569">
    <property type="term" value="F:minus-end-directed microtubule motor activity"/>
    <property type="evidence" value="ECO:0007669"/>
    <property type="project" value="TreeGrafter"/>
</dbReference>
<dbReference type="GO" id="GO:0036126">
    <property type="term" value="C:sperm flagellum"/>
    <property type="evidence" value="ECO:0007669"/>
    <property type="project" value="TreeGrafter"/>
</dbReference>
<dbReference type="PANTHER" id="PTHR10676">
    <property type="entry name" value="DYNEIN HEAVY CHAIN FAMILY PROTEIN"/>
    <property type="match status" value="1"/>
</dbReference>
<proteinExistence type="inferred from homology"/>
<dbReference type="Pfam" id="PF08393">
    <property type="entry name" value="DHC_N2"/>
    <property type="match status" value="1"/>
</dbReference>
<accession>A0AAV6QEC9</accession>
<dbReference type="PANTHER" id="PTHR10676:SF359">
    <property type="entry name" value="DYNEIN HEAVY CHAIN DOMAIN-CONTAINING PROTEIN 1"/>
    <property type="match status" value="1"/>
</dbReference>
<feature type="coiled-coil region" evidence="3">
    <location>
        <begin position="2979"/>
        <end position="3048"/>
    </location>
</feature>
<dbReference type="InterPro" id="IPR009581">
    <property type="entry name" value="FAM20_C"/>
</dbReference>
<dbReference type="GO" id="GO:0036156">
    <property type="term" value="C:inner dynein arm"/>
    <property type="evidence" value="ECO:0007669"/>
    <property type="project" value="TreeGrafter"/>
</dbReference>
<feature type="domain" description="AAA+ ATPase" evidence="5">
    <location>
        <begin position="1507"/>
        <end position="1614"/>
    </location>
</feature>
<feature type="region of interest" description="Disordered" evidence="4">
    <location>
        <begin position="2574"/>
        <end position="2595"/>
    </location>
</feature>
<dbReference type="Pfam" id="PF12774">
    <property type="entry name" value="AAA_6"/>
    <property type="match status" value="2"/>
</dbReference>
<dbReference type="Pfam" id="PF18199">
    <property type="entry name" value="Dynein_C"/>
    <property type="match status" value="1"/>
</dbReference>
<comment type="similarity">
    <text evidence="1">Belongs to the dynein heavy chain family.</text>
</comment>
<feature type="compositionally biased region" description="Basic and acidic residues" evidence="4">
    <location>
        <begin position="1"/>
        <end position="15"/>
    </location>
</feature>
<dbReference type="GO" id="GO:0030317">
    <property type="term" value="P:flagellated sperm motility"/>
    <property type="evidence" value="ECO:0007669"/>
    <property type="project" value="TreeGrafter"/>
</dbReference>
<reference evidence="6 7" key="1">
    <citation type="journal article" date="2021" name="Sci. Rep.">
        <title>Chromosome anchoring in Senegalese sole (Solea senegalensis) reveals sex-associated markers and genome rearrangements in flatfish.</title>
        <authorList>
            <person name="Guerrero-Cozar I."/>
            <person name="Gomez-Garrido J."/>
            <person name="Berbel C."/>
            <person name="Martinez-Blanch J.F."/>
            <person name="Alioto T."/>
            <person name="Claros M.G."/>
            <person name="Gagnaire P.A."/>
            <person name="Manchado M."/>
        </authorList>
    </citation>
    <scope>NUCLEOTIDE SEQUENCE [LARGE SCALE GENOMIC DNA]</scope>
    <source>
        <strain evidence="6">Sse05_10M</strain>
    </source>
</reference>
<dbReference type="GO" id="GO:0051959">
    <property type="term" value="F:dynein light intermediate chain binding"/>
    <property type="evidence" value="ECO:0007669"/>
    <property type="project" value="InterPro"/>
</dbReference>
<organism evidence="6 7">
    <name type="scientific">Solea senegalensis</name>
    <name type="common">Senegalese sole</name>
    <dbReference type="NCBI Taxonomy" id="28829"/>
    <lineage>
        <taxon>Eukaryota</taxon>
        <taxon>Metazoa</taxon>
        <taxon>Chordata</taxon>
        <taxon>Craniata</taxon>
        <taxon>Vertebrata</taxon>
        <taxon>Euteleostomi</taxon>
        <taxon>Actinopterygii</taxon>
        <taxon>Neopterygii</taxon>
        <taxon>Teleostei</taxon>
        <taxon>Neoteleostei</taxon>
        <taxon>Acanthomorphata</taxon>
        <taxon>Carangaria</taxon>
        <taxon>Pleuronectiformes</taxon>
        <taxon>Pleuronectoidei</taxon>
        <taxon>Soleidae</taxon>
        <taxon>Solea</taxon>
    </lineage>
</organism>
<feature type="compositionally biased region" description="Basic and acidic residues" evidence="4">
    <location>
        <begin position="1731"/>
        <end position="1742"/>
    </location>
</feature>
<evidence type="ECO:0000256" key="1">
    <source>
        <dbReference type="ARBA" id="ARBA00008887"/>
    </source>
</evidence>
<dbReference type="InterPro" id="IPR041228">
    <property type="entry name" value="Dynein_C"/>
</dbReference>
<evidence type="ECO:0000256" key="3">
    <source>
        <dbReference type="SAM" id="Coils"/>
    </source>
</evidence>
<dbReference type="Pfam" id="PF17852">
    <property type="entry name" value="Dynein_AAA_lid"/>
    <property type="match status" value="1"/>
</dbReference>
<feature type="region of interest" description="Disordered" evidence="4">
    <location>
        <begin position="1"/>
        <end position="57"/>
    </location>
</feature>
<feature type="domain" description="AAA+ ATPase" evidence="5">
    <location>
        <begin position="1865"/>
        <end position="2054"/>
    </location>
</feature>
<evidence type="ECO:0000256" key="2">
    <source>
        <dbReference type="ARBA" id="ARBA00023054"/>
    </source>
</evidence>
<comment type="caution">
    <text evidence="6">The sequence shown here is derived from an EMBL/GenBank/DDBJ whole genome shotgun (WGS) entry which is preliminary data.</text>
</comment>
<dbReference type="InterPro" id="IPR035699">
    <property type="entry name" value="AAA_6"/>
</dbReference>